<feature type="compositionally biased region" description="Basic and acidic residues" evidence="1">
    <location>
        <begin position="168"/>
        <end position="196"/>
    </location>
</feature>
<proteinExistence type="predicted"/>
<feature type="compositionally biased region" description="Acidic residues" evidence="1">
    <location>
        <begin position="17"/>
        <end position="27"/>
    </location>
</feature>
<feature type="compositionally biased region" description="Low complexity" evidence="1">
    <location>
        <begin position="144"/>
        <end position="157"/>
    </location>
</feature>
<dbReference type="Pfam" id="PF07818">
    <property type="entry name" value="HCNGP"/>
    <property type="match status" value="1"/>
</dbReference>
<dbReference type="AlphaFoldDB" id="A0AAP0HBH2"/>
<dbReference type="EMBL" id="JBCNJP010000007">
    <property type="protein sequence ID" value="KAK9076695.1"/>
    <property type="molecule type" value="Genomic_DNA"/>
</dbReference>
<feature type="region of interest" description="Disordered" evidence="1">
    <location>
        <begin position="134"/>
        <end position="205"/>
    </location>
</feature>
<feature type="compositionally biased region" description="Basic and acidic residues" evidence="1">
    <location>
        <begin position="348"/>
        <end position="367"/>
    </location>
</feature>
<reference evidence="2 3" key="1">
    <citation type="submission" date="2024-04" db="EMBL/GenBank/DDBJ databases">
        <title>The reference genome of an endangered Asteraceae, Deinandra increscens subsp. villosa, native to the Central Coast of California.</title>
        <authorList>
            <person name="Guilliams M."/>
            <person name="Hasenstab-Lehman K."/>
            <person name="Meyer R."/>
            <person name="Mcevoy S."/>
        </authorList>
    </citation>
    <scope>NUCLEOTIDE SEQUENCE [LARGE SCALE GENOMIC DNA]</scope>
    <source>
        <tissue evidence="2">Leaf</tissue>
    </source>
</reference>
<dbReference type="PANTHER" id="PTHR13464">
    <property type="entry name" value="TRANSCRIPTIONAL REGULATOR PROTEIN HCNGP"/>
    <property type="match status" value="1"/>
</dbReference>
<keyword evidence="3" id="KW-1185">Reference proteome</keyword>
<evidence type="ECO:0008006" key="4">
    <source>
        <dbReference type="Google" id="ProtNLM"/>
    </source>
</evidence>
<feature type="region of interest" description="Disordered" evidence="1">
    <location>
        <begin position="291"/>
        <end position="420"/>
    </location>
</feature>
<feature type="compositionally biased region" description="Basic and acidic residues" evidence="1">
    <location>
        <begin position="291"/>
        <end position="302"/>
    </location>
</feature>
<dbReference type="Proteomes" id="UP001408789">
    <property type="component" value="Unassembled WGS sequence"/>
</dbReference>
<evidence type="ECO:0000313" key="3">
    <source>
        <dbReference type="Proteomes" id="UP001408789"/>
    </source>
</evidence>
<comment type="caution">
    <text evidence="2">The sequence shown here is derived from an EMBL/GenBank/DDBJ whole genome shotgun (WGS) entry which is preliminary data.</text>
</comment>
<name>A0AAP0HBH2_9ASTR</name>
<evidence type="ECO:0000313" key="2">
    <source>
        <dbReference type="EMBL" id="KAK9076695.1"/>
    </source>
</evidence>
<feature type="region of interest" description="Disordered" evidence="1">
    <location>
        <begin position="1"/>
        <end position="94"/>
    </location>
</feature>
<organism evidence="2 3">
    <name type="scientific">Deinandra increscens subsp. villosa</name>
    <dbReference type="NCBI Taxonomy" id="3103831"/>
    <lineage>
        <taxon>Eukaryota</taxon>
        <taxon>Viridiplantae</taxon>
        <taxon>Streptophyta</taxon>
        <taxon>Embryophyta</taxon>
        <taxon>Tracheophyta</taxon>
        <taxon>Spermatophyta</taxon>
        <taxon>Magnoliopsida</taxon>
        <taxon>eudicotyledons</taxon>
        <taxon>Gunneridae</taxon>
        <taxon>Pentapetalae</taxon>
        <taxon>asterids</taxon>
        <taxon>campanulids</taxon>
        <taxon>Asterales</taxon>
        <taxon>Asteraceae</taxon>
        <taxon>Asteroideae</taxon>
        <taxon>Heliantheae alliance</taxon>
        <taxon>Madieae</taxon>
        <taxon>Madiinae</taxon>
        <taxon>Deinandra</taxon>
    </lineage>
</organism>
<dbReference type="PANTHER" id="PTHR13464:SF0">
    <property type="entry name" value="SAP30-BINDING PROTEIN"/>
    <property type="match status" value="1"/>
</dbReference>
<gene>
    <name evidence="2" type="ORF">SSX86_005029</name>
</gene>
<sequence>MASKKESEGITLLSMYGDEDDDMEEDIDNKMDKSDEDTLLVENNEQSEVGLGLEDDAMNMDEDDSEALNNSRNNTSYSYENSVDPVISVEPGRGRKGTLTIVDYGHDEAALSPEAEEGELITTGRVMFGAELQTVNGAPSGTVQIPTPSTQSTPQSSENIDETQSDALNHKAKESESAKPEEAANITEEGHKETDPLSKFLPPSPVTKCSDELQDKIIKFLLLKKKTGRSFNSEVRNRKEYRNPDFLLHAVTYQDIDQIGSCFSKDVFDPHGYDKSDYYDEIEADLKREVEKREQEKKKNQKIDFLSGGTQPATVIPTPKIVSIPAAVPPIAGGGSNPVSAAVGTGTREGRPNKKSKWDKVDGDTRHPLSTGVHDSVGSHAAALVSTNNAGTGYTAFAQQKRREAEERRSGGNRKLDRRS</sequence>
<feature type="compositionally biased region" description="Acidic residues" evidence="1">
    <location>
        <begin position="53"/>
        <end position="66"/>
    </location>
</feature>
<dbReference type="GO" id="GO:0005634">
    <property type="term" value="C:nucleus"/>
    <property type="evidence" value="ECO:0007669"/>
    <property type="project" value="TreeGrafter"/>
</dbReference>
<evidence type="ECO:0000256" key="1">
    <source>
        <dbReference type="SAM" id="MobiDB-lite"/>
    </source>
</evidence>
<protein>
    <recommendedName>
        <fullName evidence="4">SAP30-binding protein</fullName>
    </recommendedName>
</protein>
<feature type="compositionally biased region" description="Polar residues" evidence="1">
    <location>
        <begin position="67"/>
        <end position="81"/>
    </location>
</feature>
<dbReference type="InterPro" id="IPR012479">
    <property type="entry name" value="SAP30BP"/>
</dbReference>
<accession>A0AAP0HBH2</accession>
<dbReference type="GO" id="GO:0006355">
    <property type="term" value="P:regulation of DNA-templated transcription"/>
    <property type="evidence" value="ECO:0007669"/>
    <property type="project" value="InterPro"/>
</dbReference>
<feature type="compositionally biased region" description="Basic and acidic residues" evidence="1">
    <location>
        <begin position="401"/>
        <end position="410"/>
    </location>
</feature>
<feature type="compositionally biased region" description="Polar residues" evidence="1">
    <location>
        <begin position="134"/>
        <end position="143"/>
    </location>
</feature>